<feature type="compositionally biased region" description="Polar residues" evidence="8">
    <location>
        <begin position="56"/>
        <end position="71"/>
    </location>
</feature>
<feature type="region of interest" description="Disordered" evidence="8">
    <location>
        <begin position="210"/>
        <end position="245"/>
    </location>
</feature>
<feature type="compositionally biased region" description="Basic and acidic residues" evidence="8">
    <location>
        <begin position="103"/>
        <end position="114"/>
    </location>
</feature>
<dbReference type="PANTHER" id="PTHR46714">
    <property type="entry name" value="TRANSCRIPTIONAL ACTIVATOR HAC1"/>
    <property type="match status" value="1"/>
</dbReference>
<dbReference type="SUPFAM" id="SSF57959">
    <property type="entry name" value="Leucine zipper domain"/>
    <property type="match status" value="1"/>
</dbReference>
<name>A0A7I8K581_SPIIN</name>
<dbReference type="InterPro" id="IPR046347">
    <property type="entry name" value="bZIP_sf"/>
</dbReference>
<dbReference type="Pfam" id="PF07716">
    <property type="entry name" value="bZIP_2"/>
    <property type="match status" value="1"/>
</dbReference>
<keyword evidence="4" id="KW-0238">DNA-binding</keyword>
<dbReference type="GO" id="GO:0005634">
    <property type="term" value="C:nucleus"/>
    <property type="evidence" value="ECO:0007669"/>
    <property type="project" value="UniProtKB-SubCell"/>
</dbReference>
<dbReference type="EMBL" id="LR746266">
    <property type="protein sequence ID" value="CAA7392688.1"/>
    <property type="molecule type" value="Genomic_DNA"/>
</dbReference>
<keyword evidence="7" id="KW-0175">Coiled coil</keyword>
<feature type="region of interest" description="Disordered" evidence="8">
    <location>
        <begin position="1"/>
        <end position="24"/>
    </location>
</feature>
<feature type="domain" description="BZIP" evidence="9">
    <location>
        <begin position="118"/>
        <end position="175"/>
    </location>
</feature>
<reference evidence="10" key="1">
    <citation type="submission" date="2020-02" db="EMBL/GenBank/DDBJ databases">
        <authorList>
            <person name="Scholz U."/>
            <person name="Mascher M."/>
            <person name="Fiebig A."/>
        </authorList>
    </citation>
    <scope>NUCLEOTIDE SEQUENCE</scope>
</reference>
<feature type="region of interest" description="Disordered" evidence="8">
    <location>
        <begin position="262"/>
        <end position="288"/>
    </location>
</feature>
<dbReference type="GO" id="GO:0045944">
    <property type="term" value="P:positive regulation of transcription by RNA polymerase II"/>
    <property type="evidence" value="ECO:0007669"/>
    <property type="project" value="InterPro"/>
</dbReference>
<dbReference type="SMART" id="SM00338">
    <property type="entry name" value="BRLZ"/>
    <property type="match status" value="1"/>
</dbReference>
<dbReference type="CDD" id="cd14686">
    <property type="entry name" value="bZIP"/>
    <property type="match status" value="1"/>
</dbReference>
<evidence type="ECO:0000313" key="11">
    <source>
        <dbReference type="Proteomes" id="UP000663760"/>
    </source>
</evidence>
<feature type="compositionally biased region" description="Basic residues" evidence="8">
    <location>
        <begin position="115"/>
        <end position="135"/>
    </location>
</feature>
<comment type="subcellular location">
    <subcellularLocation>
        <location evidence="1">Nucleus</location>
    </subcellularLocation>
</comment>
<dbReference type="InterPro" id="IPR004827">
    <property type="entry name" value="bZIP"/>
</dbReference>
<feature type="compositionally biased region" description="Basic residues" evidence="8">
    <location>
        <begin position="91"/>
        <end position="102"/>
    </location>
</feature>
<feature type="coiled-coil region" evidence="7">
    <location>
        <begin position="137"/>
        <end position="171"/>
    </location>
</feature>
<keyword evidence="3" id="KW-0805">Transcription regulation</keyword>
<comment type="similarity">
    <text evidence="2">Belongs to the bZIP family.</text>
</comment>
<evidence type="ECO:0000256" key="6">
    <source>
        <dbReference type="ARBA" id="ARBA00023242"/>
    </source>
</evidence>
<gene>
    <name evidence="10" type="ORF">SI8410_03003554</name>
</gene>
<proteinExistence type="inferred from homology"/>
<evidence type="ECO:0000256" key="4">
    <source>
        <dbReference type="ARBA" id="ARBA00023125"/>
    </source>
</evidence>
<dbReference type="PROSITE" id="PS50217">
    <property type="entry name" value="BZIP"/>
    <property type="match status" value="1"/>
</dbReference>
<evidence type="ECO:0000313" key="10">
    <source>
        <dbReference type="EMBL" id="CAA7392688.1"/>
    </source>
</evidence>
<dbReference type="GO" id="GO:0003677">
    <property type="term" value="F:DNA binding"/>
    <property type="evidence" value="ECO:0007669"/>
    <property type="project" value="UniProtKB-KW"/>
</dbReference>
<accession>A0A7I8K581</accession>
<sequence>MAEEKGGRSPPRGGGEGQEAEEPAKTVYFVPIYAVAIVDPNKHVAKGRLSPDDQRQGSVCSSESVGASQLVSPRKGIRGKATEPEVAVQQKRQKLIVMRKRGRIPEYDDDDPHKPTPKRLRNRMKAQKSRDKKKAYMTALESKVKELGKMNSELEERCLALQIENESMKNEILDADPAAQEKLMRCHDDIQKEKEQHALVRSVENLANLVGSPENEEGGGAPGKYVEISDHEDAGGPEFDEEGSSRTAVDIQECALEKFVGGSDAEGSPSRYIEDNGQDDISGQGAGGERGWQARIGLRGFHCTGLYCQDDNGFESTVCKRLGPWHCAPISCDSI</sequence>
<dbReference type="AlphaFoldDB" id="A0A7I8K581"/>
<evidence type="ECO:0000256" key="5">
    <source>
        <dbReference type="ARBA" id="ARBA00023163"/>
    </source>
</evidence>
<evidence type="ECO:0000256" key="1">
    <source>
        <dbReference type="ARBA" id="ARBA00004123"/>
    </source>
</evidence>
<dbReference type="OrthoDB" id="674948at2759"/>
<feature type="region of interest" description="Disordered" evidence="8">
    <location>
        <begin position="46"/>
        <end position="135"/>
    </location>
</feature>
<dbReference type="GO" id="GO:0000981">
    <property type="term" value="F:DNA-binding transcription factor activity, RNA polymerase II-specific"/>
    <property type="evidence" value="ECO:0007669"/>
    <property type="project" value="InterPro"/>
</dbReference>
<dbReference type="InterPro" id="IPR044280">
    <property type="entry name" value="Hac1/HY5"/>
</dbReference>
<evidence type="ECO:0000256" key="3">
    <source>
        <dbReference type="ARBA" id="ARBA00023015"/>
    </source>
</evidence>
<evidence type="ECO:0000256" key="7">
    <source>
        <dbReference type="SAM" id="Coils"/>
    </source>
</evidence>
<keyword evidence="5" id="KW-0804">Transcription</keyword>
<evidence type="ECO:0000259" key="9">
    <source>
        <dbReference type="PROSITE" id="PS50217"/>
    </source>
</evidence>
<evidence type="ECO:0000256" key="2">
    <source>
        <dbReference type="ARBA" id="ARBA00007163"/>
    </source>
</evidence>
<dbReference type="Proteomes" id="UP000663760">
    <property type="component" value="Chromosome 3"/>
</dbReference>
<evidence type="ECO:0000256" key="8">
    <source>
        <dbReference type="SAM" id="MobiDB-lite"/>
    </source>
</evidence>
<dbReference type="PANTHER" id="PTHR46714:SF6">
    <property type="entry name" value="TRANSCRIPTIONAL ACTIVATOR HAC1"/>
    <property type="match status" value="1"/>
</dbReference>
<keyword evidence="11" id="KW-1185">Reference proteome</keyword>
<dbReference type="Gene3D" id="1.20.5.170">
    <property type="match status" value="1"/>
</dbReference>
<organism evidence="10 11">
    <name type="scientific">Spirodela intermedia</name>
    <name type="common">Intermediate duckweed</name>
    <dbReference type="NCBI Taxonomy" id="51605"/>
    <lineage>
        <taxon>Eukaryota</taxon>
        <taxon>Viridiplantae</taxon>
        <taxon>Streptophyta</taxon>
        <taxon>Embryophyta</taxon>
        <taxon>Tracheophyta</taxon>
        <taxon>Spermatophyta</taxon>
        <taxon>Magnoliopsida</taxon>
        <taxon>Liliopsida</taxon>
        <taxon>Araceae</taxon>
        <taxon>Lemnoideae</taxon>
        <taxon>Spirodela</taxon>
    </lineage>
</organism>
<keyword evidence="6" id="KW-0539">Nucleus</keyword>
<protein>
    <recommendedName>
        <fullName evidence="9">BZIP domain-containing protein</fullName>
    </recommendedName>
</protein>